<sequence length="233" mass="26052">MTGELMLPSAVDRRASVNHALHPDRLWVRVLRAAVGIFVLAAVIQKTYDATLPGSDVDIAQLYSEFTVQGNLVLALVLLASAWRPRAGLPQWWDHLFGALVLYLVMTGIIYIVLIAPADEPWWSWDLYWPQMAHHRLAPLFVALDWLLVTRTARGTWWRPLAWLGYPVAFLIFSWVRGGIDGWYVYDFLDPTLDGGWPAVLITTAEVLVAFLVAGLLVHLAGKLRASLAAGTR</sequence>
<name>A0A4R5XY36_9MICC</name>
<evidence type="ECO:0000313" key="3">
    <source>
        <dbReference type="Proteomes" id="UP000294621"/>
    </source>
</evidence>
<gene>
    <name evidence="2" type="ORF">E2R57_13050</name>
</gene>
<evidence type="ECO:0000313" key="2">
    <source>
        <dbReference type="EMBL" id="TDL36849.1"/>
    </source>
</evidence>
<dbReference type="NCBIfam" id="NF038065">
    <property type="entry name" value="Pr6Pr"/>
    <property type="match status" value="1"/>
</dbReference>
<keyword evidence="1" id="KW-0472">Membrane</keyword>
<keyword evidence="1" id="KW-0812">Transmembrane</keyword>
<dbReference type="AlphaFoldDB" id="A0A4R5XY36"/>
<accession>A0A4R5XY36</accession>
<feature type="transmembrane region" description="Helical" evidence="1">
    <location>
        <begin position="66"/>
        <end position="83"/>
    </location>
</feature>
<dbReference type="Proteomes" id="UP000294621">
    <property type="component" value="Unassembled WGS sequence"/>
</dbReference>
<proteinExistence type="predicted"/>
<reference evidence="2 3" key="1">
    <citation type="submission" date="2019-03" db="EMBL/GenBank/DDBJ databases">
        <title>Genome Sequencing and Assembly of Various Microbes Isolated from Partially Reclaimed Soil and Acid Mine Drainage (AMD) Site.</title>
        <authorList>
            <person name="Steinbock B."/>
            <person name="Bechtold R."/>
            <person name="Sevigny J.L."/>
            <person name="Thomas D."/>
            <person name="Cuthill L.R."/>
            <person name="Aveiro Johannsen E.J."/>
            <person name="Thomas K."/>
            <person name="Ghosh A."/>
        </authorList>
    </citation>
    <scope>NUCLEOTIDE SEQUENCE [LARGE SCALE GENOMIC DNA]</scope>
    <source>
        <strain evidence="2 3">S-A1</strain>
    </source>
</reference>
<feature type="transmembrane region" description="Helical" evidence="1">
    <location>
        <begin position="26"/>
        <end position="46"/>
    </location>
</feature>
<evidence type="ECO:0000256" key="1">
    <source>
        <dbReference type="SAM" id="Phobius"/>
    </source>
</evidence>
<dbReference type="RefSeq" id="WP_133349708.1">
    <property type="nucleotide sequence ID" value="NZ_SMZQ01000006.1"/>
</dbReference>
<dbReference type="OrthoDB" id="9809977at2"/>
<feature type="transmembrane region" description="Helical" evidence="1">
    <location>
        <begin position="161"/>
        <end position="180"/>
    </location>
</feature>
<feature type="transmembrane region" description="Helical" evidence="1">
    <location>
        <begin position="200"/>
        <end position="221"/>
    </location>
</feature>
<feature type="transmembrane region" description="Helical" evidence="1">
    <location>
        <begin position="128"/>
        <end position="149"/>
    </location>
</feature>
<dbReference type="EMBL" id="SMZQ01000006">
    <property type="protein sequence ID" value="TDL36849.1"/>
    <property type="molecule type" value="Genomic_DNA"/>
</dbReference>
<feature type="transmembrane region" description="Helical" evidence="1">
    <location>
        <begin position="95"/>
        <end position="116"/>
    </location>
</feature>
<protein>
    <recommendedName>
        <fullName evidence="4">Integral membrane protein</fullName>
    </recommendedName>
</protein>
<keyword evidence="1" id="KW-1133">Transmembrane helix</keyword>
<organism evidence="2 3">
    <name type="scientific">Arthrobacter nitrophenolicus</name>
    <dbReference type="NCBI Taxonomy" id="683150"/>
    <lineage>
        <taxon>Bacteria</taxon>
        <taxon>Bacillati</taxon>
        <taxon>Actinomycetota</taxon>
        <taxon>Actinomycetes</taxon>
        <taxon>Micrococcales</taxon>
        <taxon>Micrococcaceae</taxon>
        <taxon>Arthrobacter</taxon>
    </lineage>
</organism>
<comment type="caution">
    <text evidence="2">The sequence shown here is derived from an EMBL/GenBank/DDBJ whole genome shotgun (WGS) entry which is preliminary data.</text>
</comment>
<dbReference type="InterPro" id="IPR049713">
    <property type="entry name" value="Pr6Pr-like"/>
</dbReference>
<evidence type="ECO:0008006" key="4">
    <source>
        <dbReference type="Google" id="ProtNLM"/>
    </source>
</evidence>